<reference evidence="2" key="1">
    <citation type="journal article" date="2019" name="Int. J. Syst. Evol. Microbiol.">
        <title>The Global Catalogue of Microorganisms (GCM) 10K type strain sequencing project: providing services to taxonomists for standard genome sequencing and annotation.</title>
        <authorList>
            <consortium name="The Broad Institute Genomics Platform"/>
            <consortium name="The Broad Institute Genome Sequencing Center for Infectious Disease"/>
            <person name="Wu L."/>
            <person name="Ma J."/>
        </authorList>
    </citation>
    <scope>NUCLEOTIDE SEQUENCE [LARGE SCALE GENOMIC DNA]</scope>
    <source>
        <strain evidence="2">JCM 17110</strain>
    </source>
</reference>
<organism evidence="1 2">
    <name type="scientific">Zobellella aerophila</name>
    <dbReference type="NCBI Taxonomy" id="870480"/>
    <lineage>
        <taxon>Bacteria</taxon>
        <taxon>Pseudomonadati</taxon>
        <taxon>Pseudomonadota</taxon>
        <taxon>Gammaproteobacteria</taxon>
        <taxon>Aeromonadales</taxon>
        <taxon>Aeromonadaceae</taxon>
        <taxon>Zobellella</taxon>
    </lineage>
</organism>
<evidence type="ECO:0000313" key="2">
    <source>
        <dbReference type="Proteomes" id="UP001500795"/>
    </source>
</evidence>
<protein>
    <submittedName>
        <fullName evidence="1">Uncharacterized protein</fullName>
    </submittedName>
</protein>
<gene>
    <name evidence="1" type="ORF">GCM10022394_25340</name>
</gene>
<comment type="caution">
    <text evidence="1">The sequence shown here is derived from an EMBL/GenBank/DDBJ whole genome shotgun (WGS) entry which is preliminary data.</text>
</comment>
<name>A0ABP6W3K1_9GAMM</name>
<dbReference type="Proteomes" id="UP001500795">
    <property type="component" value="Unassembled WGS sequence"/>
</dbReference>
<sequence length="50" mass="5409">MLNQIGITGYWPVIQPGTDALISPVYLMTATSVLIYNPCLKVGRGPVAEF</sequence>
<evidence type="ECO:0000313" key="1">
    <source>
        <dbReference type="EMBL" id="GAA3544239.1"/>
    </source>
</evidence>
<proteinExistence type="predicted"/>
<accession>A0ABP6W3K1</accession>
<dbReference type="EMBL" id="BAABCX010000003">
    <property type="protein sequence ID" value="GAA3544239.1"/>
    <property type="molecule type" value="Genomic_DNA"/>
</dbReference>
<keyword evidence="2" id="KW-1185">Reference proteome</keyword>